<dbReference type="Pfam" id="PF21799">
    <property type="entry name" value="MurD-like_N"/>
    <property type="match status" value="1"/>
</dbReference>
<dbReference type="Gene3D" id="3.90.190.20">
    <property type="entry name" value="Mur ligase, C-terminal domain"/>
    <property type="match status" value="1"/>
</dbReference>
<evidence type="ECO:0000256" key="4">
    <source>
        <dbReference type="ARBA" id="ARBA00022598"/>
    </source>
</evidence>
<dbReference type="Gene3D" id="3.40.50.720">
    <property type="entry name" value="NAD(P)-binding Rossmann-like Domain"/>
    <property type="match status" value="1"/>
</dbReference>
<proteinExistence type="predicted"/>
<keyword evidence="7" id="KW-1133">Transmembrane helix</keyword>
<keyword evidence="3" id="KW-0963">Cytoplasm</keyword>
<feature type="transmembrane region" description="Helical" evidence="7">
    <location>
        <begin position="15"/>
        <end position="34"/>
    </location>
</feature>
<organism evidence="9 10">
    <name type="scientific">Candidatus Yanofskybacteria bacterium RIFCSPLOWO2_01_FULL_49_25</name>
    <dbReference type="NCBI Taxonomy" id="1802701"/>
    <lineage>
        <taxon>Bacteria</taxon>
        <taxon>Candidatus Yanofskyibacteriota</taxon>
    </lineage>
</organism>
<dbReference type="EMBL" id="MGKP01000002">
    <property type="protein sequence ID" value="OGN29852.1"/>
    <property type="molecule type" value="Genomic_DNA"/>
</dbReference>
<accession>A0A1F8GWQ4</accession>
<dbReference type="InterPro" id="IPR013221">
    <property type="entry name" value="Mur_ligase_cen"/>
</dbReference>
<evidence type="ECO:0000256" key="2">
    <source>
        <dbReference type="ARBA" id="ARBA00004752"/>
    </source>
</evidence>
<reference evidence="9 10" key="1">
    <citation type="journal article" date="2016" name="Nat. Commun.">
        <title>Thousands of microbial genomes shed light on interconnected biogeochemical processes in an aquifer system.</title>
        <authorList>
            <person name="Anantharaman K."/>
            <person name="Brown C.T."/>
            <person name="Hug L.A."/>
            <person name="Sharon I."/>
            <person name="Castelle C.J."/>
            <person name="Probst A.J."/>
            <person name="Thomas B.C."/>
            <person name="Singh A."/>
            <person name="Wilkins M.J."/>
            <person name="Karaoz U."/>
            <person name="Brodie E.L."/>
            <person name="Williams K.H."/>
            <person name="Hubbard S.S."/>
            <person name="Banfield J.F."/>
        </authorList>
    </citation>
    <scope>NUCLEOTIDE SEQUENCE [LARGE SCALE GENOMIC DNA]</scope>
</reference>
<dbReference type="SUPFAM" id="SSF51984">
    <property type="entry name" value="MurCD N-terminal domain"/>
    <property type="match status" value="1"/>
</dbReference>
<protein>
    <submittedName>
        <fullName evidence="9">UDP-N-acetylmuramoylalanine--D-glutamate ligase</fullName>
    </submittedName>
</protein>
<dbReference type="SUPFAM" id="SSF53244">
    <property type="entry name" value="MurD-like peptide ligases, peptide-binding domain"/>
    <property type="match status" value="1"/>
</dbReference>
<dbReference type="Pfam" id="PF08245">
    <property type="entry name" value="Mur_ligase_M"/>
    <property type="match status" value="1"/>
</dbReference>
<evidence type="ECO:0000256" key="6">
    <source>
        <dbReference type="ARBA" id="ARBA00022840"/>
    </source>
</evidence>
<evidence type="ECO:0000256" key="5">
    <source>
        <dbReference type="ARBA" id="ARBA00022741"/>
    </source>
</evidence>
<dbReference type="GO" id="GO:0005524">
    <property type="term" value="F:ATP binding"/>
    <property type="evidence" value="ECO:0007669"/>
    <property type="project" value="UniProtKB-KW"/>
</dbReference>
<keyword evidence="5" id="KW-0547">Nucleotide-binding</keyword>
<evidence type="ECO:0000256" key="7">
    <source>
        <dbReference type="SAM" id="Phobius"/>
    </source>
</evidence>
<dbReference type="GO" id="GO:0051301">
    <property type="term" value="P:cell division"/>
    <property type="evidence" value="ECO:0007669"/>
    <property type="project" value="InterPro"/>
</dbReference>
<dbReference type="SUPFAM" id="SSF53623">
    <property type="entry name" value="MurD-like peptide ligases, catalytic domain"/>
    <property type="match status" value="1"/>
</dbReference>
<keyword evidence="6" id="KW-0067">ATP-binding</keyword>
<dbReference type="GO" id="GO:0009252">
    <property type="term" value="P:peptidoglycan biosynthetic process"/>
    <property type="evidence" value="ECO:0007669"/>
    <property type="project" value="UniProtKB-UniPathway"/>
</dbReference>
<dbReference type="Gene3D" id="3.40.1190.10">
    <property type="entry name" value="Mur-like, catalytic domain"/>
    <property type="match status" value="1"/>
</dbReference>
<evidence type="ECO:0000313" key="9">
    <source>
        <dbReference type="EMBL" id="OGN29852.1"/>
    </source>
</evidence>
<comment type="pathway">
    <text evidence="2">Cell wall biogenesis; peptidoglycan biosynthesis.</text>
</comment>
<comment type="caution">
    <text evidence="9">The sequence shown here is derived from an EMBL/GenBank/DDBJ whole genome shotgun (WGS) entry which is preliminary data.</text>
</comment>
<dbReference type="InterPro" id="IPR036565">
    <property type="entry name" value="Mur-like_cat_sf"/>
</dbReference>
<dbReference type="GO" id="GO:0005737">
    <property type="term" value="C:cytoplasm"/>
    <property type="evidence" value="ECO:0007669"/>
    <property type="project" value="UniProtKB-SubCell"/>
</dbReference>
<dbReference type="InterPro" id="IPR005762">
    <property type="entry name" value="MurD"/>
</dbReference>
<evidence type="ECO:0000256" key="1">
    <source>
        <dbReference type="ARBA" id="ARBA00004496"/>
    </source>
</evidence>
<keyword evidence="4 9" id="KW-0436">Ligase</keyword>
<dbReference type="Proteomes" id="UP000179047">
    <property type="component" value="Unassembled WGS sequence"/>
</dbReference>
<sequence>MTLHDTRYTFRDKKVLLFGLGILGGGVATANWLIKRGAKVTITDLKTEAELAPSLKKIKGKPELIFGGHEKINAQDHDVIVLNPGVSVKHPLIQKAIKLRKSVINEATIFYNQFPGKIIGVTGTRGKTTTATWIKHLLGTQAVLAGNSPDHPFLHATRYMLHDSRSWAVTEMPSFQTELFDPAITPSLRRPDIAVITNIFQDHFNRYPNYRAYVKTKANLFINQTKNHDLILNFDNRWTPYFFAIPRASRVWMFSLKPLPNDVDGIFHEPGAIVFQKQGKRELMLNVKGFISRRGSHNVENLMASVLAAHCAGQTWKQIQKRIPTLPVIKFRQEVIHTSQRLTIINDTTATSPEGTIAAVKRFGSPTTILIAGGTDRKLKFTTWGTLIPNYIVPDNIILLEGSATGKILTALGEYASRVHAYSTLEACVAEALKKARRFSKATILFSPGCKSFEKFKNEYDRGEQFNKAISSLLKA</sequence>
<dbReference type="NCBIfam" id="TIGR01087">
    <property type="entry name" value="murD"/>
    <property type="match status" value="1"/>
</dbReference>
<evidence type="ECO:0000259" key="8">
    <source>
        <dbReference type="Pfam" id="PF08245"/>
    </source>
</evidence>
<keyword evidence="7" id="KW-0472">Membrane</keyword>
<comment type="subcellular location">
    <subcellularLocation>
        <location evidence="1">Cytoplasm</location>
    </subcellularLocation>
</comment>
<dbReference type="STRING" id="1802701.A3A33_01015"/>
<keyword evidence="7" id="KW-0812">Transmembrane</keyword>
<dbReference type="PANTHER" id="PTHR43692:SF1">
    <property type="entry name" value="UDP-N-ACETYLMURAMOYLALANINE--D-GLUTAMATE LIGASE"/>
    <property type="match status" value="1"/>
</dbReference>
<name>A0A1F8GWQ4_9BACT</name>
<dbReference type="UniPathway" id="UPA00219"/>
<gene>
    <name evidence="9" type="ORF">A3A33_01015</name>
</gene>
<dbReference type="InterPro" id="IPR036615">
    <property type="entry name" value="Mur_ligase_C_dom_sf"/>
</dbReference>
<dbReference type="PANTHER" id="PTHR43692">
    <property type="entry name" value="UDP-N-ACETYLMURAMOYLALANINE--D-GLUTAMATE LIGASE"/>
    <property type="match status" value="1"/>
</dbReference>
<feature type="domain" description="Mur ligase central" evidence="8">
    <location>
        <begin position="121"/>
        <end position="309"/>
    </location>
</feature>
<evidence type="ECO:0000256" key="3">
    <source>
        <dbReference type="ARBA" id="ARBA00022490"/>
    </source>
</evidence>
<dbReference type="GO" id="GO:0008360">
    <property type="term" value="P:regulation of cell shape"/>
    <property type="evidence" value="ECO:0007669"/>
    <property type="project" value="InterPro"/>
</dbReference>
<dbReference type="GO" id="GO:0008764">
    <property type="term" value="F:UDP-N-acetylmuramoylalanine-D-glutamate ligase activity"/>
    <property type="evidence" value="ECO:0007669"/>
    <property type="project" value="InterPro"/>
</dbReference>
<evidence type="ECO:0000313" key="10">
    <source>
        <dbReference type="Proteomes" id="UP000179047"/>
    </source>
</evidence>
<dbReference type="AlphaFoldDB" id="A0A1F8GWQ4"/>